<evidence type="ECO:0000259" key="4">
    <source>
        <dbReference type="Pfam" id="PF00205"/>
    </source>
</evidence>
<evidence type="ECO:0000259" key="5">
    <source>
        <dbReference type="Pfam" id="PF02775"/>
    </source>
</evidence>
<dbReference type="Pfam" id="PF02776">
    <property type="entry name" value="TPP_enzyme_N"/>
    <property type="match status" value="1"/>
</dbReference>
<dbReference type="Gene3D" id="3.40.50.1220">
    <property type="entry name" value="TPP-binding domain"/>
    <property type="match status" value="1"/>
</dbReference>
<keyword evidence="2 3" id="KW-0786">Thiamine pyrophosphate</keyword>
<dbReference type="GO" id="GO:0000287">
    <property type="term" value="F:magnesium ion binding"/>
    <property type="evidence" value="ECO:0007669"/>
    <property type="project" value="InterPro"/>
</dbReference>
<dbReference type="InterPro" id="IPR029035">
    <property type="entry name" value="DHS-like_NAD/FAD-binding_dom"/>
</dbReference>
<dbReference type="InterPro" id="IPR012000">
    <property type="entry name" value="Thiamin_PyroP_enz_cen_dom"/>
</dbReference>
<dbReference type="RefSeq" id="WP_087741567.1">
    <property type="nucleotide sequence ID" value="NZ_LT854705.1"/>
</dbReference>
<evidence type="ECO:0000256" key="1">
    <source>
        <dbReference type="ARBA" id="ARBA00007812"/>
    </source>
</evidence>
<dbReference type="InterPro" id="IPR047210">
    <property type="entry name" value="TPP_PYR_POXB-like"/>
</dbReference>
<dbReference type="CDD" id="cd07039">
    <property type="entry name" value="TPP_PYR_POX"/>
    <property type="match status" value="1"/>
</dbReference>
<keyword evidence="7" id="KW-0670">Pyruvate</keyword>
<evidence type="ECO:0000256" key="2">
    <source>
        <dbReference type="ARBA" id="ARBA00023052"/>
    </source>
</evidence>
<dbReference type="GO" id="GO:0030976">
    <property type="term" value="F:thiamine pyrophosphate binding"/>
    <property type="evidence" value="ECO:0007669"/>
    <property type="project" value="InterPro"/>
</dbReference>
<accession>A0A1Y6JUC2</accession>
<proteinExistence type="inferred from homology"/>
<dbReference type="SUPFAM" id="SSF52518">
    <property type="entry name" value="Thiamin diphosphate-binding fold (THDP-binding)"/>
    <property type="match status" value="2"/>
</dbReference>
<sequence>MTKMIAGQALVKVLAAWGVDHVYGIPGGSINHTVEGLYLEQDQVKYIQVRHEEVGALAAAADAKYTGKVGVSFGSAGPGATHLFNGLYDAKMDHVPVLALVGQVPQPTMNTNYFQEMDETPMFSDVAVYNRTVTTAEQLPYVVNQAIREAYRQKGPAVVIIPEDLSAKEIDYEPVKTPNVVVDSFKQVIDPQAVTETLKLLKAAKHPLVYAGRGLLNARAELVKFSEQFNLPVLNTVPATGVIPTDHPNAIGTFGRLGSKSGFEALQHTDLILFLGSEFPFAQFWPKDIKIVQVNDNSFDIGKMVPVDVAVLSDAKQFLQAMVATGETLPVTDWLTANRQNKQNWNAYLTQLAQDDSAGLAPETVMRKVASLVGPKDIYGVDTGNVSEWAVRGLPMDQQQRFALSGLFATMGYGLPAGLAGALNADKGAQAWSFSGDGGFAMVAPDLITEARYQLPVINVVFTNNRFGFIYNEQVATGQHLYGVDLTEADWAKVAEGLGGIGFTVTNKVDVENVFNKIKDLQANGNTKPIVVNAIIKDDDPIETAFMPLDPKLYGQDAVDAYAKKNHIDLTQQPALGELLRTKGDNL</sequence>
<reference evidence="8" key="1">
    <citation type="submission" date="2017-05" db="EMBL/GenBank/DDBJ databases">
        <authorList>
            <person name="Papadimitriou K."/>
        </authorList>
    </citation>
    <scope>NUCLEOTIDE SEQUENCE [LARGE SCALE GENOMIC DNA]</scope>
    <source>
        <strain evidence="8">ACA-DC 3411</strain>
    </source>
</reference>
<evidence type="ECO:0000259" key="6">
    <source>
        <dbReference type="Pfam" id="PF02776"/>
    </source>
</evidence>
<name>A0A1Y6JUC2_9LACO</name>
<dbReference type="AlphaFoldDB" id="A0A1Y6JUC2"/>
<keyword evidence="7" id="KW-0560">Oxidoreductase</keyword>
<dbReference type="EMBL" id="LT854705">
    <property type="protein sequence ID" value="SMS13539.1"/>
    <property type="molecule type" value="Genomic_DNA"/>
</dbReference>
<feature type="domain" description="Thiamine pyrophosphate enzyme N-terminal TPP-binding" evidence="6">
    <location>
        <begin position="6"/>
        <end position="121"/>
    </location>
</feature>
<evidence type="ECO:0000313" key="8">
    <source>
        <dbReference type="Proteomes" id="UP000195412"/>
    </source>
</evidence>
<feature type="domain" description="Thiamine pyrophosphate enzyme TPP-binding" evidence="5">
    <location>
        <begin position="382"/>
        <end position="532"/>
    </location>
</feature>
<dbReference type="GO" id="GO:0047112">
    <property type="term" value="F:pyruvate oxidase activity"/>
    <property type="evidence" value="ECO:0007669"/>
    <property type="project" value="UniProtKB-EC"/>
</dbReference>
<dbReference type="CDD" id="cd02014">
    <property type="entry name" value="TPP_POX"/>
    <property type="match status" value="1"/>
</dbReference>
<dbReference type="InterPro" id="IPR029061">
    <property type="entry name" value="THDP-binding"/>
</dbReference>
<dbReference type="SUPFAM" id="SSF52467">
    <property type="entry name" value="DHS-like NAD/FAD-binding domain"/>
    <property type="match status" value="1"/>
</dbReference>
<organism evidence="7 8">
    <name type="scientific">Levilactobacillus zymae</name>
    <dbReference type="NCBI Taxonomy" id="267363"/>
    <lineage>
        <taxon>Bacteria</taxon>
        <taxon>Bacillati</taxon>
        <taxon>Bacillota</taxon>
        <taxon>Bacilli</taxon>
        <taxon>Lactobacillales</taxon>
        <taxon>Lactobacillaceae</taxon>
        <taxon>Levilactobacillus</taxon>
    </lineage>
</organism>
<dbReference type="EC" id="1.2.3.3" evidence="7"/>
<gene>
    <name evidence="7" type="ORF">LZ3411_0489</name>
</gene>
<dbReference type="PANTHER" id="PTHR42981:SF2">
    <property type="entry name" value="PYRUVATE DEHYDROGENASE [UBIQUINONE]"/>
    <property type="match status" value="1"/>
</dbReference>
<evidence type="ECO:0000256" key="3">
    <source>
        <dbReference type="RuleBase" id="RU362132"/>
    </source>
</evidence>
<dbReference type="InterPro" id="IPR047212">
    <property type="entry name" value="TPP_POXB-like"/>
</dbReference>
<dbReference type="InterPro" id="IPR012001">
    <property type="entry name" value="Thiamin_PyroP_enz_TPP-bd_dom"/>
</dbReference>
<evidence type="ECO:0000313" key="7">
    <source>
        <dbReference type="EMBL" id="SMS13539.1"/>
    </source>
</evidence>
<dbReference type="Pfam" id="PF00205">
    <property type="entry name" value="TPP_enzyme_M"/>
    <property type="match status" value="1"/>
</dbReference>
<dbReference type="Proteomes" id="UP000195412">
    <property type="component" value="Chromosome I"/>
</dbReference>
<dbReference type="InterPro" id="IPR011766">
    <property type="entry name" value="TPP_enzyme_TPP-bd"/>
</dbReference>
<comment type="similarity">
    <text evidence="1 3">Belongs to the TPP enzyme family.</text>
</comment>
<dbReference type="PANTHER" id="PTHR42981">
    <property type="entry name" value="PYRUVATE DEHYDROGENASE [UBIQUINONE]"/>
    <property type="match status" value="1"/>
</dbReference>
<dbReference type="Gene3D" id="3.40.50.970">
    <property type="match status" value="2"/>
</dbReference>
<dbReference type="KEGG" id="lzy:LZ3411_0489"/>
<feature type="domain" description="Thiamine pyrophosphate enzyme central" evidence="4">
    <location>
        <begin position="195"/>
        <end position="322"/>
    </location>
</feature>
<protein>
    <submittedName>
        <fullName evidence="7">Pyruvate oxidase</fullName>
        <ecNumber evidence="7">1.2.3.3</ecNumber>
    </submittedName>
</protein>
<dbReference type="InterPro" id="IPR047211">
    <property type="entry name" value="POXB-like"/>
</dbReference>
<dbReference type="Pfam" id="PF02775">
    <property type="entry name" value="TPP_enzyme_C"/>
    <property type="match status" value="1"/>
</dbReference>